<dbReference type="Proteomes" id="UP000765509">
    <property type="component" value="Unassembled WGS sequence"/>
</dbReference>
<evidence type="ECO:0000313" key="3">
    <source>
        <dbReference type="Proteomes" id="UP000765509"/>
    </source>
</evidence>
<feature type="compositionally biased region" description="Polar residues" evidence="1">
    <location>
        <begin position="105"/>
        <end position="117"/>
    </location>
</feature>
<protein>
    <submittedName>
        <fullName evidence="2">Uncharacterized protein</fullName>
    </submittedName>
</protein>
<gene>
    <name evidence="2" type="ORF">O181_004828</name>
</gene>
<name>A0A9Q3GEY9_9BASI</name>
<organism evidence="2 3">
    <name type="scientific">Austropuccinia psidii MF-1</name>
    <dbReference type="NCBI Taxonomy" id="1389203"/>
    <lineage>
        <taxon>Eukaryota</taxon>
        <taxon>Fungi</taxon>
        <taxon>Dikarya</taxon>
        <taxon>Basidiomycota</taxon>
        <taxon>Pucciniomycotina</taxon>
        <taxon>Pucciniomycetes</taxon>
        <taxon>Pucciniales</taxon>
        <taxon>Sphaerophragmiaceae</taxon>
        <taxon>Austropuccinia</taxon>
    </lineage>
</organism>
<accession>A0A9Q3GEY9</accession>
<feature type="region of interest" description="Disordered" evidence="1">
    <location>
        <begin position="105"/>
        <end position="129"/>
    </location>
</feature>
<evidence type="ECO:0000256" key="1">
    <source>
        <dbReference type="SAM" id="MobiDB-lite"/>
    </source>
</evidence>
<evidence type="ECO:0000313" key="2">
    <source>
        <dbReference type="EMBL" id="MBW0465113.1"/>
    </source>
</evidence>
<comment type="caution">
    <text evidence="2">The sequence shown here is derived from an EMBL/GenBank/DDBJ whole genome shotgun (WGS) entry which is preliminary data.</text>
</comment>
<keyword evidence="3" id="KW-1185">Reference proteome</keyword>
<sequence>MIHLSEMRISRLACTLVSATTIANCWKHTNILPTSDNNSIFYLGKEPKILEAEKKVGKKSNQLVKLLVVNSKKMMNLDELLNPQCKGEFEQWLPEDIFSANAQENNAANDSQSPEPSNTEKEGAIKKPTAKEAPKVISLMRALLKLTILMIHFNHMLANLTIFC</sequence>
<dbReference type="EMBL" id="AVOT02000958">
    <property type="protein sequence ID" value="MBW0465113.1"/>
    <property type="molecule type" value="Genomic_DNA"/>
</dbReference>
<dbReference type="AlphaFoldDB" id="A0A9Q3GEY9"/>
<reference evidence="2" key="1">
    <citation type="submission" date="2021-03" db="EMBL/GenBank/DDBJ databases">
        <title>Draft genome sequence of rust myrtle Austropuccinia psidii MF-1, a brazilian biotype.</title>
        <authorList>
            <person name="Quecine M.C."/>
            <person name="Pachon D.M.R."/>
            <person name="Bonatelli M.L."/>
            <person name="Correr F.H."/>
            <person name="Franceschini L.M."/>
            <person name="Leite T.F."/>
            <person name="Margarido G.R.A."/>
            <person name="Almeida C.A."/>
            <person name="Ferrarezi J.A."/>
            <person name="Labate C.A."/>
        </authorList>
    </citation>
    <scope>NUCLEOTIDE SEQUENCE</scope>
    <source>
        <strain evidence="2">MF-1</strain>
    </source>
</reference>
<proteinExistence type="predicted"/>
<feature type="compositionally biased region" description="Basic and acidic residues" evidence="1">
    <location>
        <begin position="118"/>
        <end position="129"/>
    </location>
</feature>